<keyword evidence="1" id="KW-0472">Membrane</keyword>
<keyword evidence="3" id="KW-1185">Reference proteome</keyword>
<evidence type="ECO:0000256" key="1">
    <source>
        <dbReference type="SAM" id="Phobius"/>
    </source>
</evidence>
<dbReference type="Proteomes" id="UP001597191">
    <property type="component" value="Unassembled WGS sequence"/>
</dbReference>
<evidence type="ECO:0000313" key="2">
    <source>
        <dbReference type="EMBL" id="MFD1410232.1"/>
    </source>
</evidence>
<reference evidence="3" key="1">
    <citation type="journal article" date="2019" name="Int. J. Syst. Evol. Microbiol.">
        <title>The Global Catalogue of Microorganisms (GCM) 10K type strain sequencing project: providing services to taxonomists for standard genome sequencing and annotation.</title>
        <authorList>
            <consortium name="The Broad Institute Genomics Platform"/>
            <consortium name="The Broad Institute Genome Sequencing Center for Infectious Disease"/>
            <person name="Wu L."/>
            <person name="Ma J."/>
        </authorList>
    </citation>
    <scope>NUCLEOTIDE SEQUENCE [LARGE SCALE GENOMIC DNA]</scope>
    <source>
        <strain evidence="3">CCM 8937</strain>
    </source>
</reference>
<protein>
    <submittedName>
        <fullName evidence="2">Uncharacterized protein</fullName>
    </submittedName>
</protein>
<feature type="transmembrane region" description="Helical" evidence="1">
    <location>
        <begin position="20"/>
        <end position="40"/>
    </location>
</feature>
<dbReference type="EMBL" id="JBHTOH010000014">
    <property type="protein sequence ID" value="MFD1410232.1"/>
    <property type="molecule type" value="Genomic_DNA"/>
</dbReference>
<name>A0ABW4BJ17_9LACO</name>
<evidence type="ECO:0000313" key="3">
    <source>
        <dbReference type="Proteomes" id="UP001597191"/>
    </source>
</evidence>
<comment type="caution">
    <text evidence="2">The sequence shown here is derived from an EMBL/GenBank/DDBJ whole genome shotgun (WGS) entry which is preliminary data.</text>
</comment>
<organism evidence="2 3">
    <name type="scientific">Lapidilactobacillus gannanensis</name>
    <dbReference type="NCBI Taxonomy" id="2486002"/>
    <lineage>
        <taxon>Bacteria</taxon>
        <taxon>Bacillati</taxon>
        <taxon>Bacillota</taxon>
        <taxon>Bacilli</taxon>
        <taxon>Lactobacillales</taxon>
        <taxon>Lactobacillaceae</taxon>
        <taxon>Lapidilactobacillus</taxon>
    </lineage>
</organism>
<proteinExistence type="predicted"/>
<sequence>MKANEQYVSLRIHGKLSGGYSWRVELMIAFGMLVIVLLSANNDLKK</sequence>
<accession>A0ABW4BJ17</accession>
<keyword evidence="1" id="KW-1133">Transmembrane helix</keyword>
<gene>
    <name evidence="2" type="ORF">ACFQ4R_01165</name>
</gene>
<keyword evidence="1" id="KW-0812">Transmembrane</keyword>